<organism evidence="2 3">
    <name type="scientific">Cucumis melo var. makuwa</name>
    <name type="common">Oriental melon</name>
    <dbReference type="NCBI Taxonomy" id="1194695"/>
    <lineage>
        <taxon>Eukaryota</taxon>
        <taxon>Viridiplantae</taxon>
        <taxon>Streptophyta</taxon>
        <taxon>Embryophyta</taxon>
        <taxon>Tracheophyta</taxon>
        <taxon>Spermatophyta</taxon>
        <taxon>Magnoliopsida</taxon>
        <taxon>eudicotyledons</taxon>
        <taxon>Gunneridae</taxon>
        <taxon>Pentapetalae</taxon>
        <taxon>rosids</taxon>
        <taxon>fabids</taxon>
        <taxon>Cucurbitales</taxon>
        <taxon>Cucurbitaceae</taxon>
        <taxon>Benincaseae</taxon>
        <taxon>Cucumis</taxon>
    </lineage>
</organism>
<dbReference type="AlphaFoldDB" id="A0A5D3DEU3"/>
<feature type="region of interest" description="Disordered" evidence="1">
    <location>
        <begin position="81"/>
        <end position="124"/>
    </location>
</feature>
<sequence>MSKDESVVEYNERVLEIANGSFNLGEKISESKIVRKMLLSLPGKIDMKVTAIEEAHDITKLKLDELFGSLLTFEMTISNRENKKDTDDSEEDDGGTNAFIVNITETDSVTEDESENSKEESDNELSFKQLKIQWKKDSKVRAIQNEKIQGLLDENERLLIWKFRLNTEFRTVQFQQIWSWH</sequence>
<protein>
    <submittedName>
        <fullName evidence="2">Gag-pol polyprotein</fullName>
    </submittedName>
</protein>
<comment type="caution">
    <text evidence="2">The sequence shown here is derived from an EMBL/GenBank/DDBJ whole genome shotgun (WGS) entry which is preliminary data.</text>
</comment>
<accession>A0A5D3DEU3</accession>
<proteinExistence type="predicted"/>
<dbReference type="Pfam" id="PF14223">
    <property type="entry name" value="Retrotran_gag_2"/>
    <property type="match status" value="1"/>
</dbReference>
<dbReference type="EMBL" id="SSTD01005259">
    <property type="protein sequence ID" value="TYK21968.1"/>
    <property type="molecule type" value="Genomic_DNA"/>
</dbReference>
<name>A0A5D3DEU3_CUCMM</name>
<reference evidence="2 3" key="1">
    <citation type="submission" date="2019-08" db="EMBL/GenBank/DDBJ databases">
        <title>Draft genome sequences of two oriental melons (Cucumis melo L. var makuwa).</title>
        <authorList>
            <person name="Kwon S.-Y."/>
        </authorList>
    </citation>
    <scope>NUCLEOTIDE SEQUENCE [LARGE SCALE GENOMIC DNA]</scope>
    <source>
        <strain evidence="3">cv. Chang Bougi</strain>
        <tissue evidence="2">Leaf</tissue>
    </source>
</reference>
<evidence type="ECO:0000313" key="3">
    <source>
        <dbReference type="Proteomes" id="UP000321947"/>
    </source>
</evidence>
<dbReference type="Proteomes" id="UP000321947">
    <property type="component" value="Unassembled WGS sequence"/>
</dbReference>
<evidence type="ECO:0000313" key="2">
    <source>
        <dbReference type="EMBL" id="TYK21968.1"/>
    </source>
</evidence>
<gene>
    <name evidence="2" type="ORF">E5676_scaffold543G00140</name>
</gene>
<evidence type="ECO:0000256" key="1">
    <source>
        <dbReference type="SAM" id="MobiDB-lite"/>
    </source>
</evidence>